<comment type="caution">
    <text evidence="1">The sequence shown here is derived from an EMBL/GenBank/DDBJ whole genome shotgun (WGS) entry which is preliminary data.</text>
</comment>
<evidence type="ECO:0000313" key="1">
    <source>
        <dbReference type="EMBL" id="KAK6773818.1"/>
    </source>
</evidence>
<protein>
    <submittedName>
        <fullName evidence="1">Uncharacterized protein</fullName>
    </submittedName>
</protein>
<name>A0AAN8Y1R6_SOLBU</name>
<dbReference type="AlphaFoldDB" id="A0AAN8Y1R6"/>
<reference evidence="1 2" key="1">
    <citation type="submission" date="2024-02" db="EMBL/GenBank/DDBJ databases">
        <title>de novo genome assembly of Solanum bulbocastanum strain 11H21.</title>
        <authorList>
            <person name="Hosaka A.J."/>
        </authorList>
    </citation>
    <scope>NUCLEOTIDE SEQUENCE [LARGE SCALE GENOMIC DNA]</scope>
    <source>
        <tissue evidence="1">Young leaves</tissue>
    </source>
</reference>
<gene>
    <name evidence="1" type="ORF">RDI58_029057</name>
</gene>
<dbReference type="EMBL" id="JBANQN010000012">
    <property type="protein sequence ID" value="KAK6773818.1"/>
    <property type="molecule type" value="Genomic_DNA"/>
</dbReference>
<organism evidence="1 2">
    <name type="scientific">Solanum bulbocastanum</name>
    <name type="common">Wild potato</name>
    <dbReference type="NCBI Taxonomy" id="147425"/>
    <lineage>
        <taxon>Eukaryota</taxon>
        <taxon>Viridiplantae</taxon>
        <taxon>Streptophyta</taxon>
        <taxon>Embryophyta</taxon>
        <taxon>Tracheophyta</taxon>
        <taxon>Spermatophyta</taxon>
        <taxon>Magnoliopsida</taxon>
        <taxon>eudicotyledons</taxon>
        <taxon>Gunneridae</taxon>
        <taxon>Pentapetalae</taxon>
        <taxon>asterids</taxon>
        <taxon>lamiids</taxon>
        <taxon>Solanales</taxon>
        <taxon>Solanaceae</taxon>
        <taxon>Solanoideae</taxon>
        <taxon>Solaneae</taxon>
        <taxon>Solanum</taxon>
    </lineage>
</organism>
<proteinExistence type="predicted"/>
<accession>A0AAN8Y1R6</accession>
<dbReference type="Proteomes" id="UP001371456">
    <property type="component" value="Unassembled WGS sequence"/>
</dbReference>
<keyword evidence="2" id="KW-1185">Reference proteome</keyword>
<sequence>MARCSILASIANFLLHQHQSMKSTYDVLKSLKEKFEEKNRVAKQTTMKLS</sequence>
<evidence type="ECO:0000313" key="2">
    <source>
        <dbReference type="Proteomes" id="UP001371456"/>
    </source>
</evidence>